<proteinExistence type="predicted"/>
<protein>
    <recommendedName>
        <fullName evidence="3">DUF1905 domain-containing protein</fullName>
    </recommendedName>
</protein>
<accession>F4H5C8</accession>
<evidence type="ECO:0000313" key="2">
    <source>
        <dbReference type="Proteomes" id="UP000008460"/>
    </source>
</evidence>
<sequence>MELRFSGEVWWWKGPAPFHFVTVPDAEAAELRAASSLVSYGWGVIPVAVQVGRTRWTTSLFPKQGGYLVPLKDAVRAAEGIELGDTVALRLTVDVERAGRR</sequence>
<dbReference type="EMBL" id="CP002666">
    <property type="protein sequence ID" value="AEE47851.1"/>
    <property type="molecule type" value="Genomic_DNA"/>
</dbReference>
<dbReference type="Gene3D" id="2.40.30.100">
    <property type="entry name" value="AF2212/PG0164-like"/>
    <property type="match status" value="1"/>
</dbReference>
<dbReference type="eggNOG" id="ENOG5032ZPP">
    <property type="taxonomic scope" value="Bacteria"/>
</dbReference>
<gene>
    <name evidence="1" type="ordered locus">Celf_3745</name>
</gene>
<dbReference type="STRING" id="590998.Celf_3745"/>
<name>F4H5C8_CELFA</name>
<dbReference type="KEGG" id="cfi:Celf_3745"/>
<evidence type="ECO:0000313" key="1">
    <source>
        <dbReference type="EMBL" id="AEE47851.1"/>
    </source>
</evidence>
<dbReference type="InterPro" id="IPR015018">
    <property type="entry name" value="DUF1905"/>
</dbReference>
<reference evidence="1 2" key="1">
    <citation type="submission" date="2011-04" db="EMBL/GenBank/DDBJ databases">
        <title>Complete sequence of Cellulomonas fimi ATCC 484.</title>
        <authorList>
            <consortium name="US DOE Joint Genome Institute"/>
            <person name="Lucas S."/>
            <person name="Han J."/>
            <person name="Lapidus A."/>
            <person name="Cheng J.-F."/>
            <person name="Goodwin L."/>
            <person name="Pitluck S."/>
            <person name="Peters L."/>
            <person name="Chertkov O."/>
            <person name="Detter J.C."/>
            <person name="Han C."/>
            <person name="Tapia R."/>
            <person name="Land M."/>
            <person name="Hauser L."/>
            <person name="Kyrpides N."/>
            <person name="Ivanova N."/>
            <person name="Ovchinnikova G."/>
            <person name="Pagani I."/>
            <person name="Mead D."/>
            <person name="Brumm P."/>
            <person name="Woyke T."/>
        </authorList>
    </citation>
    <scope>NUCLEOTIDE SEQUENCE [LARGE SCALE GENOMIC DNA]</scope>
    <source>
        <strain evidence="2">ATCC 484 / DSM 20113 / JCM 1341 / NBRC 15513 / NCIMB 8980 / NCTC 7547</strain>
    </source>
</reference>
<dbReference type="Proteomes" id="UP000008460">
    <property type="component" value="Chromosome"/>
</dbReference>
<dbReference type="HOGENOM" id="CLU_154638_1_1_11"/>
<organism evidence="1 2">
    <name type="scientific">Cellulomonas fimi (strain ATCC 484 / DSM 20113 / JCM 1341 / CCUG 24087 / LMG 16345 / NBRC 15513 / NCIMB 8980 / NCTC 7547 / NRS-133)</name>
    <dbReference type="NCBI Taxonomy" id="590998"/>
    <lineage>
        <taxon>Bacteria</taxon>
        <taxon>Bacillati</taxon>
        <taxon>Actinomycetota</taxon>
        <taxon>Actinomycetes</taxon>
        <taxon>Micrococcales</taxon>
        <taxon>Cellulomonadaceae</taxon>
        <taxon>Cellulomonas</taxon>
    </lineage>
</organism>
<keyword evidence="2" id="KW-1185">Reference proteome</keyword>
<dbReference type="SUPFAM" id="SSF141694">
    <property type="entry name" value="AF2212/PG0164-like"/>
    <property type="match status" value="1"/>
</dbReference>
<dbReference type="Pfam" id="PF08922">
    <property type="entry name" value="DUF1905"/>
    <property type="match status" value="1"/>
</dbReference>
<dbReference type="RefSeq" id="WP_013772874.1">
    <property type="nucleotide sequence ID" value="NC_015514.1"/>
</dbReference>
<dbReference type="AlphaFoldDB" id="F4H5C8"/>
<dbReference type="InterPro" id="IPR037079">
    <property type="entry name" value="AF2212/PG0164-like_sf"/>
</dbReference>
<evidence type="ECO:0008006" key="3">
    <source>
        <dbReference type="Google" id="ProtNLM"/>
    </source>
</evidence>